<evidence type="ECO:0000313" key="2">
    <source>
        <dbReference type="Proteomes" id="UP000176938"/>
    </source>
</evidence>
<dbReference type="AlphaFoldDB" id="A0A1F4RHN4"/>
<proteinExistence type="predicted"/>
<reference evidence="1 2" key="1">
    <citation type="journal article" date="2016" name="Nat. Commun.">
        <title>Thousands of microbial genomes shed light on interconnected biogeochemical processes in an aquifer system.</title>
        <authorList>
            <person name="Anantharaman K."/>
            <person name="Brown C.T."/>
            <person name="Hug L.A."/>
            <person name="Sharon I."/>
            <person name="Castelle C.J."/>
            <person name="Probst A.J."/>
            <person name="Thomas B.C."/>
            <person name="Singh A."/>
            <person name="Wilkins M.J."/>
            <person name="Karaoz U."/>
            <person name="Brodie E.L."/>
            <person name="Williams K.H."/>
            <person name="Hubbard S.S."/>
            <person name="Banfield J.F."/>
        </authorList>
    </citation>
    <scope>NUCLEOTIDE SEQUENCE [LARGE SCALE GENOMIC DNA]</scope>
</reference>
<comment type="caution">
    <text evidence="1">The sequence shown here is derived from an EMBL/GenBank/DDBJ whole genome shotgun (WGS) entry which is preliminary data.</text>
</comment>
<protein>
    <submittedName>
        <fullName evidence="1">Uncharacterized protein</fullName>
    </submittedName>
</protein>
<dbReference type="Proteomes" id="UP000176938">
    <property type="component" value="Unassembled WGS sequence"/>
</dbReference>
<evidence type="ECO:0000313" key="1">
    <source>
        <dbReference type="EMBL" id="OGC07668.1"/>
    </source>
</evidence>
<gene>
    <name evidence="1" type="ORF">A3H38_04085</name>
</gene>
<organism evidence="1 2">
    <name type="scientific">candidate division WOR-1 bacterium RIFCSPLOWO2_02_FULL_46_20</name>
    <dbReference type="NCBI Taxonomy" id="1802567"/>
    <lineage>
        <taxon>Bacteria</taxon>
        <taxon>Bacillati</taxon>
        <taxon>Saganbacteria</taxon>
    </lineage>
</organism>
<sequence length="151" mass="17004">MSRKKKSRELFGVRGGREGFELKGLNPDGIRNILQNIVRIGSSKESINKGLSINNHIKSVIYSKDEIEIKLYESNDFSIPINRNEPSSDGILTKKSKADCGYNGAQRPKMPPPTVFSEREKFATKKKLVGRDSSLICFCTLRPLLKSHDHL</sequence>
<accession>A0A1F4RHN4</accession>
<dbReference type="EMBL" id="METP01000001">
    <property type="protein sequence ID" value="OGC07668.1"/>
    <property type="molecule type" value="Genomic_DNA"/>
</dbReference>
<name>A0A1F4RHN4_UNCSA</name>